<accession>A0A948TN11</accession>
<comment type="similarity">
    <text evidence="2 7">Belongs to the NAPRTase family.</text>
</comment>
<dbReference type="NCBIfam" id="TIGR01514">
    <property type="entry name" value="NAPRTase"/>
    <property type="match status" value="1"/>
</dbReference>
<protein>
    <recommendedName>
        <fullName evidence="3 7">Nicotinate phosphoribosyltransferase</fullName>
        <ecNumber evidence="3 7">6.3.4.21</ecNumber>
    </recommendedName>
</protein>
<evidence type="ECO:0000313" key="10">
    <source>
        <dbReference type="EMBL" id="MBU3856279.1"/>
    </source>
</evidence>
<comment type="function">
    <text evidence="7">Catalyzes the synthesis of beta-nicotinate D-ribonucleotide from nicotinate and 5-phospho-D-ribose 1-phosphate at the expense of ATP.</text>
</comment>
<dbReference type="InterPro" id="IPR036068">
    <property type="entry name" value="Nicotinate_pribotase-like_C"/>
</dbReference>
<dbReference type="SUPFAM" id="SSF54675">
    <property type="entry name" value="Nicotinate/Quinolinate PRTase N-terminal domain-like"/>
    <property type="match status" value="1"/>
</dbReference>
<dbReference type="PANTHER" id="PTHR11098">
    <property type="entry name" value="NICOTINATE PHOSPHORIBOSYLTRANSFERASE"/>
    <property type="match status" value="1"/>
</dbReference>
<evidence type="ECO:0000256" key="7">
    <source>
        <dbReference type="RuleBase" id="RU003838"/>
    </source>
</evidence>
<comment type="pathway">
    <text evidence="1 7">Cofactor biosynthesis; NAD(+) biosynthesis; nicotinate D-ribonucleotide from nicotinate: step 1/1.</text>
</comment>
<reference evidence="10" key="1">
    <citation type="journal article" date="2021" name="PeerJ">
        <title>Extensive microbial diversity within the chicken gut microbiome revealed by metagenomics and culture.</title>
        <authorList>
            <person name="Gilroy R."/>
            <person name="Ravi A."/>
            <person name="Getino M."/>
            <person name="Pursley I."/>
            <person name="Horton D.L."/>
            <person name="Alikhan N.F."/>
            <person name="Baker D."/>
            <person name="Gharbi K."/>
            <person name="Hall N."/>
            <person name="Watson M."/>
            <person name="Adriaenssens E.M."/>
            <person name="Foster-Nyarko E."/>
            <person name="Jarju S."/>
            <person name="Secka A."/>
            <person name="Antonio M."/>
            <person name="Oren A."/>
            <person name="Chaudhuri R.R."/>
            <person name="La Ragione R."/>
            <person name="Hildebrand F."/>
            <person name="Pallen M.J."/>
        </authorList>
    </citation>
    <scope>NUCLEOTIDE SEQUENCE</scope>
    <source>
        <strain evidence="10">8470</strain>
    </source>
</reference>
<dbReference type="Pfam" id="PF04095">
    <property type="entry name" value="NAPRTase"/>
    <property type="match status" value="1"/>
</dbReference>
<dbReference type="NCBIfam" id="NF003704">
    <property type="entry name" value="PRK05321.1"/>
    <property type="match status" value="1"/>
</dbReference>
<dbReference type="GO" id="GO:0004516">
    <property type="term" value="F:nicotinate phosphoribosyltransferase activity"/>
    <property type="evidence" value="ECO:0007669"/>
    <property type="project" value="UniProtKB-UniRule"/>
</dbReference>
<evidence type="ECO:0000256" key="1">
    <source>
        <dbReference type="ARBA" id="ARBA00004952"/>
    </source>
</evidence>
<evidence type="ECO:0000256" key="4">
    <source>
        <dbReference type="ARBA" id="ARBA00022553"/>
    </source>
</evidence>
<reference evidence="10" key="2">
    <citation type="submission" date="2021-04" db="EMBL/GenBank/DDBJ databases">
        <authorList>
            <person name="Gilroy R."/>
        </authorList>
    </citation>
    <scope>NUCLEOTIDE SEQUENCE</scope>
    <source>
        <strain evidence="10">8470</strain>
    </source>
</reference>
<comment type="PTM">
    <text evidence="7">Transiently phosphorylated on a His residue during the reaction cycle. Phosphorylation strongly increases the affinity for substrates and increases the rate of nicotinate D-ribonucleotide production. Dephosphorylation regenerates the low-affinity form of the enzyme, leading to product release.</text>
</comment>
<feature type="domain" description="Nicotinate phosphoribosyltransferase N-terminal" evidence="9">
    <location>
        <begin position="7"/>
        <end position="127"/>
    </location>
</feature>
<gene>
    <name evidence="10" type="primary">pncB</name>
    <name evidence="10" type="ORF">H9928_06985</name>
</gene>
<keyword evidence="4" id="KW-0597">Phosphoprotein</keyword>
<dbReference type="InterPro" id="IPR007229">
    <property type="entry name" value="Nic_PRibTrfase-Fam"/>
</dbReference>
<comment type="catalytic activity">
    <reaction evidence="7">
        <text>5-phospho-alpha-D-ribose 1-diphosphate + nicotinate + ATP + H2O = nicotinate beta-D-ribonucleotide + ADP + phosphate + diphosphate</text>
        <dbReference type="Rhea" id="RHEA:36163"/>
        <dbReference type="ChEBI" id="CHEBI:15377"/>
        <dbReference type="ChEBI" id="CHEBI:30616"/>
        <dbReference type="ChEBI" id="CHEBI:32544"/>
        <dbReference type="ChEBI" id="CHEBI:33019"/>
        <dbReference type="ChEBI" id="CHEBI:43474"/>
        <dbReference type="ChEBI" id="CHEBI:57502"/>
        <dbReference type="ChEBI" id="CHEBI:58017"/>
        <dbReference type="ChEBI" id="CHEBI:456216"/>
        <dbReference type="EC" id="6.3.4.21"/>
    </reaction>
</comment>
<organism evidence="10 11">
    <name type="scientific">Candidatus Phocaeicola excrementipullorum</name>
    <dbReference type="NCBI Taxonomy" id="2838731"/>
    <lineage>
        <taxon>Bacteria</taxon>
        <taxon>Pseudomonadati</taxon>
        <taxon>Bacteroidota</taxon>
        <taxon>Bacteroidia</taxon>
        <taxon>Bacteroidales</taxon>
        <taxon>Bacteroidaceae</taxon>
        <taxon>Phocaeicola</taxon>
    </lineage>
</organism>
<keyword evidence="10" id="KW-0328">Glycosyltransferase</keyword>
<dbReference type="InterPro" id="IPR040727">
    <property type="entry name" value="NAPRTase_N"/>
</dbReference>
<feature type="domain" description="Nicotinate/nicotinamide phosphoribosyltransferase" evidence="8">
    <location>
        <begin position="161"/>
        <end position="372"/>
    </location>
</feature>
<evidence type="ECO:0000256" key="6">
    <source>
        <dbReference type="ARBA" id="ARBA00022642"/>
    </source>
</evidence>
<name>A0A948TN11_9BACT</name>
<dbReference type="InterPro" id="IPR041525">
    <property type="entry name" value="N/Namide_PRibTrfase"/>
</dbReference>
<dbReference type="SUPFAM" id="SSF51690">
    <property type="entry name" value="Nicotinate/Quinolinate PRTase C-terminal domain-like"/>
    <property type="match status" value="1"/>
</dbReference>
<dbReference type="InterPro" id="IPR006406">
    <property type="entry name" value="Nic_PRibTrfase"/>
</dbReference>
<dbReference type="GO" id="GO:0016757">
    <property type="term" value="F:glycosyltransferase activity"/>
    <property type="evidence" value="ECO:0007669"/>
    <property type="project" value="UniProtKB-KW"/>
</dbReference>
<keyword evidence="5 7" id="KW-0436">Ligase</keyword>
<proteinExistence type="inferred from homology"/>
<keyword evidence="10" id="KW-0808">Transferase</keyword>
<sequence length="388" mass="45446">MVIKTILDTDLYKFTTSYAYIKLFPYAMGTFSFKDRDETEYTLGFLEALKNEIQNLSLVVLQENELEYMCKHCRFLPRVYWEWLSSFRFDPQKIEVYLDEEKHLHIEVTDFLYKVTLYEVPLLAIVSEIKNQFMNRIPDDADWMVRLAEKVKLSNENKMLFSEFGTRRRFSFDVQDKVVAYLKKNARYCTGTSNCYLAMKYSMLPMGTHPHEWFMFHGAQFGYKHANYMALENWVNVYDGDLGTALSDTYTSDSFLSNFSRKQAKLFDGVRCDSGNEYEFIDRLIARYKELGIDPATKTIIFSNALDFEKALHIFNYCSGKIRCSFGIGTNLTNDTGYRPSNIVMKLSRCKMNVNQEWRECVKLSDDMGKHMGSMTEVEACLHELRIS</sequence>
<dbReference type="EMBL" id="JAHLFJ010000069">
    <property type="protein sequence ID" value="MBU3856279.1"/>
    <property type="molecule type" value="Genomic_DNA"/>
</dbReference>
<dbReference type="Proteomes" id="UP000784286">
    <property type="component" value="Unassembled WGS sequence"/>
</dbReference>
<comment type="caution">
    <text evidence="10">The sequence shown here is derived from an EMBL/GenBank/DDBJ whole genome shotgun (WGS) entry which is preliminary data.</text>
</comment>
<evidence type="ECO:0000256" key="5">
    <source>
        <dbReference type="ARBA" id="ARBA00022598"/>
    </source>
</evidence>
<dbReference type="EC" id="6.3.4.21" evidence="3 7"/>
<dbReference type="GO" id="GO:0034355">
    <property type="term" value="P:NAD+ biosynthetic process via the salvage pathway"/>
    <property type="evidence" value="ECO:0007669"/>
    <property type="project" value="TreeGrafter"/>
</dbReference>
<dbReference type="Gene3D" id="3.20.140.10">
    <property type="entry name" value="nicotinate phosphoribosyltransferase"/>
    <property type="match status" value="1"/>
</dbReference>
<dbReference type="AlphaFoldDB" id="A0A948TN11"/>
<evidence type="ECO:0000313" key="11">
    <source>
        <dbReference type="Proteomes" id="UP000784286"/>
    </source>
</evidence>
<keyword evidence="6 7" id="KW-0662">Pyridine nucleotide biosynthesis</keyword>
<evidence type="ECO:0000259" key="9">
    <source>
        <dbReference type="Pfam" id="PF17767"/>
    </source>
</evidence>
<evidence type="ECO:0000256" key="3">
    <source>
        <dbReference type="ARBA" id="ARBA00013236"/>
    </source>
</evidence>
<evidence type="ECO:0000259" key="8">
    <source>
        <dbReference type="Pfam" id="PF04095"/>
    </source>
</evidence>
<evidence type="ECO:0000256" key="2">
    <source>
        <dbReference type="ARBA" id="ARBA00010897"/>
    </source>
</evidence>
<dbReference type="PANTHER" id="PTHR11098:SF1">
    <property type="entry name" value="NICOTINATE PHOSPHORIBOSYLTRANSFERASE"/>
    <property type="match status" value="1"/>
</dbReference>
<dbReference type="Pfam" id="PF17767">
    <property type="entry name" value="NAPRTase_N"/>
    <property type="match status" value="1"/>
</dbReference>
<dbReference type="PIRSF" id="PIRSF000484">
    <property type="entry name" value="NAPRT"/>
    <property type="match status" value="1"/>
</dbReference>
<dbReference type="GO" id="GO:0005829">
    <property type="term" value="C:cytosol"/>
    <property type="evidence" value="ECO:0007669"/>
    <property type="project" value="TreeGrafter"/>
</dbReference>